<evidence type="ECO:0000256" key="6">
    <source>
        <dbReference type="RuleBase" id="RU000682"/>
    </source>
</evidence>
<dbReference type="PANTHER" id="PTHR45664">
    <property type="entry name" value="PROTEIN ZERKNUELLT 1-RELATED"/>
    <property type="match status" value="1"/>
</dbReference>
<dbReference type="AlphaFoldDB" id="A0A060DBU8"/>
<proteinExistence type="predicted"/>
<evidence type="ECO:0000256" key="1">
    <source>
        <dbReference type="ARBA" id="ARBA00004123"/>
    </source>
</evidence>
<dbReference type="GO" id="GO:0000981">
    <property type="term" value="F:DNA-binding transcription factor activity, RNA polymerase II-specific"/>
    <property type="evidence" value="ECO:0007669"/>
    <property type="project" value="InterPro"/>
</dbReference>
<feature type="DNA-binding region" description="Homeobox" evidence="5">
    <location>
        <begin position="168"/>
        <end position="227"/>
    </location>
</feature>
<dbReference type="CDD" id="cd00086">
    <property type="entry name" value="homeodomain"/>
    <property type="match status" value="1"/>
</dbReference>
<organism evidence="9">
    <name type="scientific">Pararge aegeria</name>
    <name type="common">speckled wood butterfly</name>
    <dbReference type="NCBI Taxonomy" id="116150"/>
    <lineage>
        <taxon>Eukaryota</taxon>
        <taxon>Metazoa</taxon>
        <taxon>Ecdysozoa</taxon>
        <taxon>Arthropoda</taxon>
        <taxon>Hexapoda</taxon>
        <taxon>Insecta</taxon>
        <taxon>Pterygota</taxon>
        <taxon>Neoptera</taxon>
        <taxon>Endopterygota</taxon>
        <taxon>Lepidoptera</taxon>
        <taxon>Glossata</taxon>
        <taxon>Ditrysia</taxon>
        <taxon>Papilionoidea</taxon>
        <taxon>Nymphalidae</taxon>
        <taxon>Satyrinae</taxon>
        <taxon>Satyrini</taxon>
        <taxon>Parargina</taxon>
        <taxon>Pararge</taxon>
    </lineage>
</organism>
<protein>
    <submittedName>
        <fullName evidence="9">Hox cluster protein ShxA</fullName>
    </submittedName>
</protein>
<dbReference type="PANTHER" id="PTHR45664:SF12">
    <property type="entry name" value="PANCREAS_DUODENUM HOMEOBOX PROTEIN 1"/>
    <property type="match status" value="1"/>
</dbReference>
<feature type="compositionally biased region" description="Polar residues" evidence="7">
    <location>
        <begin position="153"/>
        <end position="163"/>
    </location>
</feature>
<dbReference type="SUPFAM" id="SSF46689">
    <property type="entry name" value="Homeodomain-like"/>
    <property type="match status" value="1"/>
</dbReference>
<evidence type="ECO:0000259" key="8">
    <source>
        <dbReference type="PROSITE" id="PS50071"/>
    </source>
</evidence>
<feature type="compositionally biased region" description="Polar residues" evidence="7">
    <location>
        <begin position="355"/>
        <end position="368"/>
    </location>
</feature>
<evidence type="ECO:0000256" key="3">
    <source>
        <dbReference type="ARBA" id="ARBA00023155"/>
    </source>
</evidence>
<reference evidence="9" key="1">
    <citation type="journal article" date="2014" name="PLoS Genet.">
        <title>Ancient expansion of the hox cluster in lepidoptera generated four homeobox genes implicated in extra-embryonic tissue formation.</title>
        <authorList>
            <person name="Ferguson L."/>
            <person name="Marletaz F."/>
            <person name="Carter J.M."/>
            <person name="Taylor W.R."/>
            <person name="Gibbs M."/>
            <person name="Breuker C.J."/>
            <person name="Holland P.W."/>
        </authorList>
    </citation>
    <scope>NUCLEOTIDE SEQUENCE</scope>
</reference>
<reference evidence="9" key="2">
    <citation type="submission" date="2014-03" db="EMBL/GenBank/DDBJ databases">
        <authorList>
            <person name="Saikia M."/>
            <person name="Chaudhari Y."/>
            <person name="Khan M."/>
            <person name="Devi D."/>
        </authorList>
    </citation>
    <scope>NUCLEOTIDE SEQUENCE</scope>
</reference>
<dbReference type="GO" id="GO:0045944">
    <property type="term" value="P:positive regulation of transcription by RNA polymerase II"/>
    <property type="evidence" value="ECO:0007669"/>
    <property type="project" value="UniProtKB-ARBA"/>
</dbReference>
<sequence>MSISTTISTSSQLYPSSSGEIQWEPVPSNPSSQNETVINFDINSLCKPHIKIQPYRHNHVNCNSASGIYNIPKPTNINNVTCINSHNLYCNPPTYVNAVTPNGLISHDMRFQKAYSGLHNPVMVPNPRNGHVVTAVNTWGSQPGSGDRMVSRPTWNGSKTSSGGIKKPKRIRTAFTSQQMMELENEYARTRYLDRSRRIELSDILNLNERTIKIWFQNRRMKEKKDRTESLEENEATSTTELSPENVPVQMIVYDHYPHNNMGRLPREGYVEHFQPIVPAIPTQHVGASMVAGCHDANCYPAYILDNTTHLSQQLQQDNSLISAQCPPINMQDMHAYPIDNNKSVMNDFKEEIMENSSTQSESSINDASKNDDEQNWDLSWIRSIHIDEDLQEQS</sequence>
<evidence type="ECO:0000256" key="4">
    <source>
        <dbReference type="ARBA" id="ARBA00023242"/>
    </source>
</evidence>
<feature type="compositionally biased region" description="Low complexity" evidence="7">
    <location>
        <begin position="1"/>
        <end position="11"/>
    </location>
</feature>
<keyword evidence="3 5" id="KW-0371">Homeobox</keyword>
<dbReference type="GO" id="GO:0005634">
    <property type="term" value="C:nucleus"/>
    <property type="evidence" value="ECO:0007669"/>
    <property type="project" value="UniProtKB-SubCell"/>
</dbReference>
<keyword evidence="2 5" id="KW-0238">DNA-binding</keyword>
<dbReference type="GO" id="GO:0000978">
    <property type="term" value="F:RNA polymerase II cis-regulatory region sequence-specific DNA binding"/>
    <property type="evidence" value="ECO:0007669"/>
    <property type="project" value="TreeGrafter"/>
</dbReference>
<gene>
    <name evidence="9" type="primary">ShxA</name>
</gene>
<comment type="subcellular location">
    <subcellularLocation>
        <location evidence="1 5 6">Nucleus</location>
    </subcellularLocation>
</comment>
<dbReference type="Gene3D" id="1.10.10.60">
    <property type="entry name" value="Homeodomain-like"/>
    <property type="match status" value="1"/>
</dbReference>
<dbReference type="InterPro" id="IPR001356">
    <property type="entry name" value="HD"/>
</dbReference>
<dbReference type="EMBL" id="KJ739640">
    <property type="protein sequence ID" value="AIB07900.1"/>
    <property type="molecule type" value="Genomic_DNA"/>
</dbReference>
<dbReference type="Pfam" id="PF00046">
    <property type="entry name" value="Homeodomain"/>
    <property type="match status" value="1"/>
</dbReference>
<dbReference type="InterPro" id="IPR020479">
    <property type="entry name" value="HD_metazoa"/>
</dbReference>
<dbReference type="InterPro" id="IPR017970">
    <property type="entry name" value="Homeobox_CS"/>
</dbReference>
<evidence type="ECO:0000256" key="2">
    <source>
        <dbReference type="ARBA" id="ARBA00023125"/>
    </source>
</evidence>
<accession>A0A060DBU8</accession>
<keyword evidence="4 5" id="KW-0539">Nucleus</keyword>
<evidence type="ECO:0000256" key="7">
    <source>
        <dbReference type="SAM" id="MobiDB-lite"/>
    </source>
</evidence>
<evidence type="ECO:0000256" key="5">
    <source>
        <dbReference type="PROSITE-ProRule" id="PRU00108"/>
    </source>
</evidence>
<dbReference type="SMART" id="SM00389">
    <property type="entry name" value="HOX"/>
    <property type="match status" value="1"/>
</dbReference>
<name>A0A060DBU8_9NEOP</name>
<feature type="region of interest" description="Disordered" evidence="7">
    <location>
        <begin position="223"/>
        <end position="242"/>
    </location>
</feature>
<feature type="domain" description="Homeobox" evidence="8">
    <location>
        <begin position="166"/>
        <end position="226"/>
    </location>
</feature>
<dbReference type="PRINTS" id="PR00024">
    <property type="entry name" value="HOMEOBOX"/>
</dbReference>
<feature type="region of interest" description="Disordered" evidence="7">
    <location>
        <begin position="1"/>
        <end position="32"/>
    </location>
</feature>
<feature type="region of interest" description="Disordered" evidence="7">
    <location>
        <begin position="139"/>
        <end position="167"/>
    </location>
</feature>
<dbReference type="PROSITE" id="PS50071">
    <property type="entry name" value="HOMEOBOX_2"/>
    <property type="match status" value="1"/>
</dbReference>
<evidence type="ECO:0000313" key="9">
    <source>
        <dbReference type="EMBL" id="AIB07900.1"/>
    </source>
</evidence>
<dbReference type="InterPro" id="IPR009057">
    <property type="entry name" value="Homeodomain-like_sf"/>
</dbReference>
<dbReference type="PROSITE" id="PS00027">
    <property type="entry name" value="HOMEOBOX_1"/>
    <property type="match status" value="1"/>
</dbReference>
<feature type="region of interest" description="Disordered" evidence="7">
    <location>
        <begin position="354"/>
        <end position="373"/>
    </location>
</feature>